<feature type="domain" description="DUF3097" evidence="2">
    <location>
        <begin position="166"/>
        <end position="331"/>
    </location>
</feature>
<evidence type="ECO:0000313" key="5">
    <source>
        <dbReference type="Proteomes" id="UP000269289"/>
    </source>
</evidence>
<evidence type="ECO:0000259" key="2">
    <source>
        <dbReference type="Pfam" id="PF11296"/>
    </source>
</evidence>
<organism evidence="4 5">
    <name type="scientific">Cellulomonas triticagri</name>
    <dbReference type="NCBI Taxonomy" id="2483352"/>
    <lineage>
        <taxon>Bacteria</taxon>
        <taxon>Bacillati</taxon>
        <taxon>Actinomycetota</taxon>
        <taxon>Actinomycetes</taxon>
        <taxon>Micrococcales</taxon>
        <taxon>Cellulomonadaceae</taxon>
        <taxon>Cellulomonas</taxon>
    </lineage>
</organism>
<feature type="region of interest" description="Disordered" evidence="1">
    <location>
        <begin position="48"/>
        <end position="79"/>
    </location>
</feature>
<reference evidence="4 5" key="1">
    <citation type="submission" date="2018-10" db="EMBL/GenBank/DDBJ databases">
        <title>Isolation, diversity and antifungal activity of actinobacteria from wheat.</title>
        <authorList>
            <person name="Han C."/>
        </authorList>
    </citation>
    <scope>NUCLEOTIDE SEQUENCE [LARGE SCALE GENOMIC DNA]</scope>
    <source>
        <strain evidence="4 5">NEAU-YY56</strain>
    </source>
</reference>
<gene>
    <name evidence="4" type="ORF">EBM89_01000</name>
</gene>
<comment type="caution">
    <text evidence="4">The sequence shown here is derived from an EMBL/GenBank/DDBJ whole genome shotgun (WGS) entry which is preliminary data.</text>
</comment>
<name>A0A3M2JPI3_9CELL</name>
<dbReference type="Pfam" id="PF11296">
    <property type="entry name" value="DUF3097_C"/>
    <property type="match status" value="1"/>
</dbReference>
<feature type="domain" description="DUF3097" evidence="3">
    <location>
        <begin position="75"/>
        <end position="136"/>
    </location>
</feature>
<keyword evidence="5" id="KW-1185">Reference proteome</keyword>
<dbReference type="AlphaFoldDB" id="A0A3M2JPI3"/>
<protein>
    <submittedName>
        <fullName evidence="4">DUF3097 domain-containing protein</fullName>
    </submittedName>
</protein>
<dbReference type="InterPro" id="IPR053883">
    <property type="entry name" value="DUF3097_N"/>
</dbReference>
<dbReference type="OrthoDB" id="3398606at2"/>
<dbReference type="Pfam" id="PF22845">
    <property type="entry name" value="DUF3097_N"/>
    <property type="match status" value="1"/>
</dbReference>
<proteinExistence type="predicted"/>
<dbReference type="InterPro" id="IPR021447">
    <property type="entry name" value="DUF3097_C"/>
</dbReference>
<accession>A0A3M2JPI3</accession>
<sequence length="333" mass="36229">MDRQTASARQRSGWGSGRVPGSVAGCWSGLDVTVVSYHGRVRSAPRLPRVTDRYGPDVLSSGSARTHRRPTSRPQPAEHGLVVEEVTTGWVGAVVRVEKSGGEHVVVLEDRRGKTRTFRLGPGFWVDGQPVELTAPKAAPAATGPRRTASGSLAAPDQRARVAIGSRIWVEGKHDAELVEKVWGDDLRAEGVVVELLEGVDNLVDALRDFAPGPGRRVGVLVDHLVPGSKEQRIADEALRSCPRGTVLVLGHPYVDVWQAVKPARVGLTAWPTIERGTEWKHGILRELGWPADEQADVARAWQRILRSVRSFADLEPSLLGRVEELIDFVTAP</sequence>
<evidence type="ECO:0000256" key="1">
    <source>
        <dbReference type="SAM" id="MobiDB-lite"/>
    </source>
</evidence>
<dbReference type="Proteomes" id="UP000269289">
    <property type="component" value="Unassembled WGS sequence"/>
</dbReference>
<dbReference type="EMBL" id="RFFI01000003">
    <property type="protein sequence ID" value="RMI14251.1"/>
    <property type="molecule type" value="Genomic_DNA"/>
</dbReference>
<evidence type="ECO:0000259" key="3">
    <source>
        <dbReference type="Pfam" id="PF22845"/>
    </source>
</evidence>
<evidence type="ECO:0000313" key="4">
    <source>
        <dbReference type="EMBL" id="RMI14251.1"/>
    </source>
</evidence>